<dbReference type="OrthoDB" id="9807941at2"/>
<dbReference type="RefSeq" id="WP_135082991.1">
    <property type="nucleotide sequence ID" value="NZ_SPDV01000002.1"/>
</dbReference>
<keyword evidence="1" id="KW-0472">Membrane</keyword>
<sequence length="171" mass="17837">MNFDNTTLIVAGAIFAAVILLLVLFLRRPKQRVSLSGAESRPLSPTSSARSIDLAEGRGVADEGAAAAKDVAGQILGVEAHPLVAPADGPPDNLQTLKGVGPKLAAQLNAAGFTRFEQLARLTPNEIALLDERMGAFKGRLARDRVSEQAAYLARGDTEGFESAFGKLGGA</sequence>
<feature type="transmembrane region" description="Helical" evidence="1">
    <location>
        <begin position="6"/>
        <end position="26"/>
    </location>
</feature>
<dbReference type="Gene3D" id="1.10.150.20">
    <property type="entry name" value="5' to 3' exonuclease, C-terminal subdomain"/>
    <property type="match status" value="1"/>
</dbReference>
<gene>
    <name evidence="2" type="ORF">E2493_01440</name>
</gene>
<dbReference type="AlphaFoldDB" id="A0A4Y8ZV97"/>
<keyword evidence="1" id="KW-0812">Transmembrane</keyword>
<keyword evidence="1" id="KW-1133">Transmembrane helix</keyword>
<organism evidence="2 3">
    <name type="scientific">Sphingomonas parva</name>
    <dbReference type="NCBI Taxonomy" id="2555898"/>
    <lineage>
        <taxon>Bacteria</taxon>
        <taxon>Pseudomonadati</taxon>
        <taxon>Pseudomonadota</taxon>
        <taxon>Alphaproteobacteria</taxon>
        <taxon>Sphingomonadales</taxon>
        <taxon>Sphingomonadaceae</taxon>
        <taxon>Sphingomonas</taxon>
    </lineage>
</organism>
<protein>
    <recommendedName>
        <fullName evidence="4">Helix-hairpin-helix domain-containing protein</fullName>
    </recommendedName>
</protein>
<evidence type="ECO:0000313" key="3">
    <source>
        <dbReference type="Proteomes" id="UP000298213"/>
    </source>
</evidence>
<comment type="caution">
    <text evidence="2">The sequence shown here is derived from an EMBL/GenBank/DDBJ whole genome shotgun (WGS) entry which is preliminary data.</text>
</comment>
<reference evidence="2 3" key="1">
    <citation type="submission" date="2019-03" db="EMBL/GenBank/DDBJ databases">
        <title>Genome sequence of Sphingomonas sp. 17J27-24.</title>
        <authorList>
            <person name="Kim M."/>
            <person name="Maeng S."/>
            <person name="Sathiyaraj S."/>
        </authorList>
    </citation>
    <scope>NUCLEOTIDE SEQUENCE [LARGE SCALE GENOMIC DNA]</scope>
    <source>
        <strain evidence="2 3">17J27-24</strain>
    </source>
</reference>
<evidence type="ECO:0000313" key="2">
    <source>
        <dbReference type="EMBL" id="TFI59941.1"/>
    </source>
</evidence>
<name>A0A4Y8ZV97_9SPHN</name>
<dbReference type="EMBL" id="SPDV01000002">
    <property type="protein sequence ID" value="TFI59941.1"/>
    <property type="molecule type" value="Genomic_DNA"/>
</dbReference>
<proteinExistence type="predicted"/>
<evidence type="ECO:0008006" key="4">
    <source>
        <dbReference type="Google" id="ProtNLM"/>
    </source>
</evidence>
<accession>A0A4Y8ZV97</accession>
<dbReference type="Proteomes" id="UP000298213">
    <property type="component" value="Unassembled WGS sequence"/>
</dbReference>
<keyword evidence="3" id="KW-1185">Reference proteome</keyword>
<evidence type="ECO:0000256" key="1">
    <source>
        <dbReference type="SAM" id="Phobius"/>
    </source>
</evidence>